<dbReference type="FunFam" id="2.30.30.140:FF:000099">
    <property type="entry name" value="Histone-lysine N-methyltransferase"/>
    <property type="match status" value="1"/>
</dbReference>
<evidence type="ECO:0000259" key="17">
    <source>
        <dbReference type="PROSITE" id="PS50812"/>
    </source>
</evidence>
<dbReference type="InterPro" id="IPR055198">
    <property type="entry name" value="NSD_PHD"/>
</dbReference>
<dbReference type="InterPro" id="IPR019787">
    <property type="entry name" value="Znf_PHD-finger"/>
</dbReference>
<dbReference type="GO" id="GO:0140938">
    <property type="term" value="F:histone H3 methyltransferase activity"/>
    <property type="evidence" value="ECO:0007669"/>
    <property type="project" value="UniProtKB-ARBA"/>
</dbReference>
<reference evidence="20 21" key="1">
    <citation type="submission" date="2023-10" db="EMBL/GenBank/DDBJ databases">
        <title>Genomes of two closely related lineages of the louse Polyplax serrata with different host specificities.</title>
        <authorList>
            <person name="Martinu J."/>
            <person name="Tarabai H."/>
            <person name="Stefka J."/>
            <person name="Hypsa V."/>
        </authorList>
    </citation>
    <scope>NUCLEOTIDE SEQUENCE [LARGE SCALE GENOMIC DNA]</scope>
    <source>
        <strain evidence="20">HR10_N</strain>
    </source>
</reference>
<keyword evidence="8" id="KW-0479">Metal-binding</keyword>
<dbReference type="Pfam" id="PF23011">
    <property type="entry name" value="PHD-1st_NSD"/>
    <property type="match status" value="1"/>
</dbReference>
<dbReference type="Gene3D" id="2.30.30.140">
    <property type="match status" value="2"/>
</dbReference>
<keyword evidence="12" id="KW-0539">Nucleus</keyword>
<comment type="caution">
    <text evidence="20">The sequence shown here is derived from an EMBL/GenBank/DDBJ whole genome shotgun (WGS) entry which is preliminary data.</text>
</comment>
<dbReference type="PROSITE" id="PS50280">
    <property type="entry name" value="SET"/>
    <property type="match status" value="1"/>
</dbReference>
<keyword evidence="5" id="KW-0489">Methyltransferase</keyword>
<feature type="compositionally biased region" description="Basic and acidic residues" evidence="14">
    <location>
        <begin position="230"/>
        <end position="243"/>
    </location>
</feature>
<dbReference type="PANTHER" id="PTHR22884">
    <property type="entry name" value="SET DOMAIN PROTEINS"/>
    <property type="match status" value="1"/>
</dbReference>
<proteinExistence type="predicted"/>
<dbReference type="SUPFAM" id="SSF82199">
    <property type="entry name" value="SET domain"/>
    <property type="match status" value="1"/>
</dbReference>
<feature type="domain" description="PWWP" evidence="17">
    <location>
        <begin position="1494"/>
        <end position="1556"/>
    </location>
</feature>
<dbReference type="Pfam" id="PF17907">
    <property type="entry name" value="AWS"/>
    <property type="match status" value="1"/>
</dbReference>
<evidence type="ECO:0000256" key="1">
    <source>
        <dbReference type="ARBA" id="ARBA00004123"/>
    </source>
</evidence>
<dbReference type="Proteomes" id="UP001372834">
    <property type="component" value="Unassembled WGS sequence"/>
</dbReference>
<keyword evidence="7" id="KW-0949">S-adenosyl-L-methionine</keyword>
<evidence type="ECO:0000256" key="12">
    <source>
        <dbReference type="ARBA" id="ARBA00023242"/>
    </source>
</evidence>
<dbReference type="InterPro" id="IPR041306">
    <property type="entry name" value="C5HCH"/>
</dbReference>
<name>A0AAN8PSF0_POLSC</name>
<gene>
    <name evidence="20" type="ORF">RUM43_012593</name>
</gene>
<organism evidence="20 21">
    <name type="scientific">Polyplax serrata</name>
    <name type="common">Common mouse louse</name>
    <dbReference type="NCBI Taxonomy" id="468196"/>
    <lineage>
        <taxon>Eukaryota</taxon>
        <taxon>Metazoa</taxon>
        <taxon>Ecdysozoa</taxon>
        <taxon>Arthropoda</taxon>
        <taxon>Hexapoda</taxon>
        <taxon>Insecta</taxon>
        <taxon>Pterygota</taxon>
        <taxon>Neoptera</taxon>
        <taxon>Paraneoptera</taxon>
        <taxon>Psocodea</taxon>
        <taxon>Troctomorpha</taxon>
        <taxon>Phthiraptera</taxon>
        <taxon>Anoplura</taxon>
        <taxon>Polyplacidae</taxon>
        <taxon>Polyplax</taxon>
    </lineage>
</organism>
<evidence type="ECO:0000256" key="4">
    <source>
        <dbReference type="ARBA" id="ARBA00022553"/>
    </source>
</evidence>
<dbReference type="EMBL" id="JAWJWE010000006">
    <property type="protein sequence ID" value="KAK6632854.1"/>
    <property type="molecule type" value="Genomic_DNA"/>
</dbReference>
<keyword evidence="4" id="KW-0597">Phosphoprotein</keyword>
<feature type="compositionally biased region" description="Low complexity" evidence="14">
    <location>
        <begin position="596"/>
        <end position="606"/>
    </location>
</feature>
<dbReference type="GO" id="GO:0016279">
    <property type="term" value="F:protein-lysine N-methyltransferase activity"/>
    <property type="evidence" value="ECO:0007669"/>
    <property type="project" value="UniProtKB-ARBA"/>
</dbReference>
<dbReference type="SUPFAM" id="SSF63748">
    <property type="entry name" value="Tudor/PWWP/MBT"/>
    <property type="match status" value="2"/>
</dbReference>
<dbReference type="InterPro" id="IPR001965">
    <property type="entry name" value="Znf_PHD"/>
</dbReference>
<dbReference type="GO" id="GO:0008270">
    <property type="term" value="F:zinc ion binding"/>
    <property type="evidence" value="ECO:0007669"/>
    <property type="project" value="UniProtKB-KW"/>
</dbReference>
<evidence type="ECO:0000256" key="13">
    <source>
        <dbReference type="PROSITE-ProRule" id="PRU00146"/>
    </source>
</evidence>
<feature type="compositionally biased region" description="Polar residues" evidence="14">
    <location>
        <begin position="607"/>
        <end position="617"/>
    </location>
</feature>
<feature type="region of interest" description="Disordered" evidence="14">
    <location>
        <begin position="385"/>
        <end position="480"/>
    </location>
</feature>
<dbReference type="SMART" id="SM00317">
    <property type="entry name" value="SET"/>
    <property type="match status" value="1"/>
</dbReference>
<feature type="compositionally biased region" description="Basic and acidic residues" evidence="14">
    <location>
        <begin position="328"/>
        <end position="343"/>
    </location>
</feature>
<dbReference type="SMART" id="SM00293">
    <property type="entry name" value="PWWP"/>
    <property type="match status" value="2"/>
</dbReference>
<keyword evidence="11" id="KW-0156">Chromatin regulator</keyword>
<dbReference type="InterPro" id="IPR001214">
    <property type="entry name" value="SET_dom"/>
</dbReference>
<keyword evidence="9 13" id="KW-0863">Zinc-finger</keyword>
<evidence type="ECO:0000256" key="10">
    <source>
        <dbReference type="ARBA" id="ARBA00022833"/>
    </source>
</evidence>
<dbReference type="PROSITE" id="PS50016">
    <property type="entry name" value="ZF_PHD_2"/>
    <property type="match status" value="1"/>
</dbReference>
<dbReference type="InterPro" id="IPR050777">
    <property type="entry name" value="SET2_Histone-Lys_MeTrsfase"/>
</dbReference>
<keyword evidence="6" id="KW-0808">Transferase</keyword>
<dbReference type="SUPFAM" id="SSF57903">
    <property type="entry name" value="FYVE/PHD zinc finger"/>
    <property type="match status" value="2"/>
</dbReference>
<feature type="compositionally biased region" description="Polar residues" evidence="14">
    <location>
        <begin position="759"/>
        <end position="769"/>
    </location>
</feature>
<feature type="compositionally biased region" description="Basic and acidic residues" evidence="14">
    <location>
        <begin position="537"/>
        <end position="547"/>
    </location>
</feature>
<dbReference type="InterPro" id="IPR046341">
    <property type="entry name" value="SET_dom_sf"/>
</dbReference>
<dbReference type="InterPro" id="IPR059153">
    <property type="entry name" value="NSD_PHD-1st"/>
</dbReference>
<feature type="compositionally biased region" description="Basic and acidic residues" evidence="14">
    <location>
        <begin position="840"/>
        <end position="854"/>
    </location>
</feature>
<dbReference type="PROSITE" id="PS50812">
    <property type="entry name" value="PWWP"/>
    <property type="match status" value="2"/>
</dbReference>
<evidence type="ECO:0000313" key="20">
    <source>
        <dbReference type="EMBL" id="KAK6632854.1"/>
    </source>
</evidence>
<feature type="domain" description="PWWP" evidence="17">
    <location>
        <begin position="924"/>
        <end position="979"/>
    </location>
</feature>
<dbReference type="InterPro" id="IPR013083">
    <property type="entry name" value="Znf_RING/FYVE/PHD"/>
</dbReference>
<feature type="compositionally biased region" description="Basic and acidic residues" evidence="14">
    <location>
        <begin position="555"/>
        <end position="564"/>
    </location>
</feature>
<dbReference type="InterPro" id="IPR019786">
    <property type="entry name" value="Zinc_finger_PHD-type_CS"/>
</dbReference>
<keyword evidence="10" id="KW-0862">Zinc</keyword>
<dbReference type="CDD" id="cd15565">
    <property type="entry name" value="PHD2_NSD"/>
    <property type="match status" value="1"/>
</dbReference>
<dbReference type="PROSITE" id="PS50868">
    <property type="entry name" value="POST_SET"/>
    <property type="match status" value="1"/>
</dbReference>
<dbReference type="Pfam" id="PF00855">
    <property type="entry name" value="PWWP"/>
    <property type="match status" value="2"/>
</dbReference>
<feature type="domain" description="PHD-type" evidence="15">
    <location>
        <begin position="1841"/>
        <end position="1888"/>
    </location>
</feature>
<dbReference type="PROSITE" id="PS51215">
    <property type="entry name" value="AWS"/>
    <property type="match status" value="1"/>
</dbReference>
<dbReference type="InterPro" id="IPR006560">
    <property type="entry name" value="AWS_dom"/>
</dbReference>
<feature type="region of interest" description="Disordered" evidence="14">
    <location>
        <begin position="1183"/>
        <end position="1203"/>
    </location>
</feature>
<feature type="compositionally biased region" description="Basic and acidic residues" evidence="14">
    <location>
        <begin position="157"/>
        <end position="177"/>
    </location>
</feature>
<evidence type="ECO:0000256" key="7">
    <source>
        <dbReference type="ARBA" id="ARBA00022691"/>
    </source>
</evidence>
<dbReference type="SMART" id="SM00570">
    <property type="entry name" value="AWS"/>
    <property type="match status" value="1"/>
</dbReference>
<dbReference type="FunFam" id="2.170.270.10:FF:000002">
    <property type="entry name" value="Histone-lysine N-methyltransferase"/>
    <property type="match status" value="1"/>
</dbReference>
<evidence type="ECO:0000256" key="2">
    <source>
        <dbReference type="ARBA" id="ARBA00004286"/>
    </source>
</evidence>
<comment type="subcellular location">
    <subcellularLocation>
        <location evidence="2">Chromosome</location>
    </subcellularLocation>
    <subcellularLocation>
        <location evidence="1">Nucleus</location>
    </subcellularLocation>
</comment>
<dbReference type="CDD" id="cd19173">
    <property type="entry name" value="SET_NSD"/>
    <property type="match status" value="1"/>
</dbReference>
<feature type="region of interest" description="Disordered" evidence="14">
    <location>
        <begin position="129"/>
        <end position="345"/>
    </location>
</feature>
<feature type="compositionally biased region" description="Basic and acidic residues" evidence="14">
    <location>
        <begin position="252"/>
        <end position="270"/>
    </location>
</feature>
<evidence type="ECO:0000259" key="15">
    <source>
        <dbReference type="PROSITE" id="PS50016"/>
    </source>
</evidence>
<feature type="compositionally biased region" description="Basic residues" evidence="14">
    <location>
        <begin position="138"/>
        <end position="151"/>
    </location>
</feature>
<feature type="domain" description="AWS" evidence="19">
    <location>
        <begin position="1628"/>
        <end position="1678"/>
    </location>
</feature>
<evidence type="ECO:0000256" key="14">
    <source>
        <dbReference type="SAM" id="MobiDB-lite"/>
    </source>
</evidence>
<dbReference type="Pfam" id="PF17982">
    <property type="entry name" value="C5HCH"/>
    <property type="match status" value="1"/>
</dbReference>
<dbReference type="CDD" id="cd05838">
    <property type="entry name" value="PWWP_NSD_rpt2"/>
    <property type="match status" value="1"/>
</dbReference>
<dbReference type="CDD" id="cd15568">
    <property type="entry name" value="PHD5_NSD"/>
    <property type="match status" value="1"/>
</dbReference>
<evidence type="ECO:0000256" key="3">
    <source>
        <dbReference type="ARBA" id="ARBA00022454"/>
    </source>
</evidence>
<dbReference type="Gene3D" id="3.30.40.10">
    <property type="entry name" value="Zinc/RING finger domain, C3HC4 (zinc finger)"/>
    <property type="match status" value="4"/>
</dbReference>
<feature type="compositionally biased region" description="Basic residues" evidence="14">
    <location>
        <begin position="205"/>
        <end position="229"/>
    </location>
</feature>
<protein>
    <submittedName>
        <fullName evidence="20">Uncharacterized protein</fullName>
    </submittedName>
</protein>
<dbReference type="Pfam" id="PF00856">
    <property type="entry name" value="SET"/>
    <property type="match status" value="1"/>
</dbReference>
<feature type="compositionally biased region" description="Basic and acidic residues" evidence="14">
    <location>
        <begin position="789"/>
        <end position="818"/>
    </location>
</feature>
<feature type="domain" description="Post-SET" evidence="18">
    <location>
        <begin position="1804"/>
        <end position="1820"/>
    </location>
</feature>
<dbReference type="InterPro" id="IPR000313">
    <property type="entry name" value="PWWP_dom"/>
</dbReference>
<dbReference type="GO" id="GO:0005694">
    <property type="term" value="C:chromosome"/>
    <property type="evidence" value="ECO:0007669"/>
    <property type="project" value="UniProtKB-SubCell"/>
</dbReference>
<evidence type="ECO:0000259" key="19">
    <source>
        <dbReference type="PROSITE" id="PS51215"/>
    </source>
</evidence>
<accession>A0AAN8PSF0</accession>
<dbReference type="CDD" id="cd15567">
    <property type="entry name" value="PHD4_NSD"/>
    <property type="match status" value="1"/>
</dbReference>
<evidence type="ECO:0000256" key="5">
    <source>
        <dbReference type="ARBA" id="ARBA00022603"/>
    </source>
</evidence>
<dbReference type="Pfam" id="PF22908">
    <property type="entry name" value="PHD_NSD"/>
    <property type="match status" value="1"/>
</dbReference>
<evidence type="ECO:0000259" key="16">
    <source>
        <dbReference type="PROSITE" id="PS50280"/>
    </source>
</evidence>
<dbReference type="CDD" id="cd15566">
    <property type="entry name" value="PHD3_NSD"/>
    <property type="match status" value="1"/>
</dbReference>
<dbReference type="InterPro" id="IPR003616">
    <property type="entry name" value="Post-SET_dom"/>
</dbReference>
<evidence type="ECO:0000256" key="6">
    <source>
        <dbReference type="ARBA" id="ARBA00022679"/>
    </source>
</evidence>
<feature type="compositionally biased region" description="Basic and acidic residues" evidence="14">
    <location>
        <begin position="393"/>
        <end position="470"/>
    </location>
</feature>
<evidence type="ECO:0000256" key="8">
    <source>
        <dbReference type="ARBA" id="ARBA00022723"/>
    </source>
</evidence>
<evidence type="ECO:0000256" key="11">
    <source>
        <dbReference type="ARBA" id="ARBA00022853"/>
    </source>
</evidence>
<keyword evidence="3" id="KW-0158">Chromosome</keyword>
<feature type="domain" description="SET" evidence="16">
    <location>
        <begin position="1680"/>
        <end position="1797"/>
    </location>
</feature>
<dbReference type="GO" id="GO:0032259">
    <property type="term" value="P:methylation"/>
    <property type="evidence" value="ECO:0007669"/>
    <property type="project" value="UniProtKB-KW"/>
</dbReference>
<feature type="compositionally biased region" description="Polar residues" evidence="14">
    <location>
        <begin position="526"/>
        <end position="535"/>
    </location>
</feature>
<dbReference type="CDD" id="cd20144">
    <property type="entry name" value="PWWP_NSD_rpt1"/>
    <property type="match status" value="1"/>
</dbReference>
<evidence type="ECO:0000313" key="21">
    <source>
        <dbReference type="Proteomes" id="UP001372834"/>
    </source>
</evidence>
<evidence type="ECO:0000259" key="18">
    <source>
        <dbReference type="PROSITE" id="PS50868"/>
    </source>
</evidence>
<feature type="region of interest" description="Disordered" evidence="14">
    <location>
        <begin position="749"/>
        <end position="854"/>
    </location>
</feature>
<dbReference type="GO" id="GO:0005634">
    <property type="term" value="C:nucleus"/>
    <property type="evidence" value="ECO:0007669"/>
    <property type="project" value="UniProtKB-SubCell"/>
</dbReference>
<sequence length="2210" mass="249604">MDGIHITHVDGEPPIYREMQPAVIPLEHCILNSEEDYNTSEQSLLTKEYGEGELSAEEINSMIMINEGPNVMRDCRDELADSKTNLSVRSNSDIKKVLTNSLPKEGKYLSTKSLQKLGATKLKKNRKYFDDDEASSKAKMKKSNSEKKKKQNLGGEKAQKKTKSQEKKLTGRPEAKSINKIQAKPKKIKKESVVVRKVSNLMRSGVKKKLKDNSPKKKGLAVKMLRKKQMRAETVAKKKEVATEKVTGVEAGKQDEENTDEGNGHGDTESVSRSGRVRRLRSISKEYVTTKNKEGKTVNSTAKSETVAETEPDPEPSNPSSLAVNPAEDTKKVEAKREGKTRVNSDLLQNALSESVEFWFDITPVIEKKGKRSTKKIKIVPKAEETECTFEPAESKIEETKIPETENDKMSDSEKEKVPEPEEEKIPKIEKEKTTTLEKEKTPTPEIEKIPEPEKEKIPEPEKEKIPEPEKENEENDFVEKVKPAVQQVVGYRKKHGRVRNMVLKNYGEKIDFGLQLNPESEESVKSNSKTSAVTPTEEKAVEKSEEANNGNENNLKKKVEKEAAQGPKDNAAEPPMALRRSKRSRSDDSYKKLKTSSSSVVKDVSLPSTESSQSAQDDVLQQVDKVEGKTTDDTQGKEVSVENGKSEMVEEHANSTPEKSKSNVKEAMAAEGKTLKESLDKNNIGRQKEKIQLKEVSVVLNDVRMVVEKEAKKNVEVNQPIQKDKTNIKIETYEEGKALSAPLPAIVESAEEPENKTNESAMNNTEENTIMDAKPEVLKKPGARKRKEMVEVNTKEEKQTEEEKANDRRKSLREIKLTPKLVDMIASSSSHKRSRRTSSVKDDSVSSATAEEKSMDDMGFEYSNILKKATSCSELKVELKEKTSKEPESLPFEPVQPVDGSFQNYLQSKMEAHASSFECSWEPGDLVWARFAGNPFWPSLILRDPFSDDEYTKVKYLGRSPRPFVHVQFLADFGRRAWGPEIYIMNFNGLENFEKTKSDLPEVNSFTQRKDLMYQQAFFIPKRMEKNWIEATKEGEALLGKSKDERITYMKIKYPLVKYAASVANGRLVPNERTKSGDTKSPQGKSKKRRSTIATWRDEEEASKDWTGNKSEKAATAEEAVGKANDTFECVNTFDMDEGIKGSDKDSPKITLKIVRSPKKGAKRKYRKSVDGDVKLKKRLRKEANEEEYVPSDSGSVSEKGTEVTAVRHKKLLLFKGVRTEKVCHICLDVLENEKTIKCKGVCQGLFHKSCVEKKSAELPPLQEGSTPVVKNKRRRKLFTNGDGNASPDEKDTDQDWRCTDCQRGENPCFVCNSKSGNRQRCCIGYCGKFYHQKCLKLFPQTIYNQGAPIRKSHSLQQNKTTGSESPHYQILSCPLHVCHTCASDNPADCNTKYVCERLVKCLKCPSAYHGGNYCVPAGSTILSTSQIICGKHGDPDKKSHVNISWCFICNMGGSLICCDWCPSSFHLDCLNIKPPEGSYICEECESGRFPLYGEVVWVKLGRYRWWPARILFPQEIQPNIMALPHKSWEFAVRFYGSNDHYWLHRGRVFLFQEGDSEQKFKGQKHVDKIYQRAVQEATKDYFSLQEERKSRLLEASSSSVLKPPPYMKIKTNKAVGKVQLGNTYQSEPQTCDCDPNYDSPCSPGSDCLNRMLLVECNPNFCKAGTRCGNQSFEKREYPSLETYRTERRGWGLRSTEDIRKGTFVIEYVGEVVDDEEFKRRMKRKQETKDNNYYFLTIDKDRIIDAGPKGNLARFMNHSCAPNCETQKWTVNGDTRVGLFALRDIPAGTELTFNYNLDCVGNEKKACHCAADNCSGFIGVKAKNDKVEKKLVKRSDKESEDECYVCNDGGELMVCDVPDCPKVYHIECVGLNEWPNEEWLCPRHRCSLCTRATKRCCKMCPTSFCYNHVDNNLFSDNKGGLLCSKHNNNAAKPAQPVRKASYINRDTVLVDYEKPFSEKYRPSSQKGRKSPVEKEAILMEPNLTDDTPIVVENQFLTSSNADGVTVQVFYVDEDGRVVNVDTTGDTHTALANMIEDPTTMKVKRKKRTNIPRKKLNPPVGNCEESENKQKVNHLQGGINFESLMIKSVEDKILDSKLNLDNIYNIIGGCGKGGSPSEVGPDGQDLDKCVRGDDAADLLKPEALGKKDEAEVDRSRRSKYFKIITPEKFIKVKSESDANQKTVTDFNYIEFMHPLRSARSKTKVDENTRK</sequence>
<dbReference type="InterPro" id="IPR011011">
    <property type="entry name" value="Znf_FYVE_PHD"/>
</dbReference>
<dbReference type="SMART" id="SM00249">
    <property type="entry name" value="PHD"/>
    <property type="match status" value="4"/>
</dbReference>
<dbReference type="PROSITE" id="PS01359">
    <property type="entry name" value="ZF_PHD_1"/>
    <property type="match status" value="2"/>
</dbReference>
<dbReference type="Gene3D" id="2.170.270.10">
    <property type="entry name" value="SET domain"/>
    <property type="match status" value="1"/>
</dbReference>
<feature type="region of interest" description="Disordered" evidence="14">
    <location>
        <begin position="512"/>
        <end position="682"/>
    </location>
</feature>
<feature type="region of interest" description="Disordered" evidence="14">
    <location>
        <begin position="1070"/>
        <end position="1121"/>
    </location>
</feature>
<evidence type="ECO:0000256" key="9">
    <source>
        <dbReference type="ARBA" id="ARBA00022771"/>
    </source>
</evidence>
<feature type="compositionally biased region" description="Basic and acidic residues" evidence="14">
    <location>
        <begin position="625"/>
        <end position="665"/>
    </location>
</feature>